<dbReference type="Gene3D" id="2.60.120.970">
    <property type="match status" value="1"/>
</dbReference>
<protein>
    <submittedName>
        <fullName evidence="10">RHS repeat-associated core domain protein</fullName>
    </submittedName>
</protein>
<evidence type="ECO:0000256" key="6">
    <source>
        <dbReference type="SAM" id="Phobius"/>
    </source>
</evidence>
<gene>
    <name evidence="10" type="ordered locus">Halha_1190</name>
</gene>
<dbReference type="KEGG" id="hhl:Halha_1190"/>
<feature type="domain" description="DUF6531" evidence="7">
    <location>
        <begin position="467"/>
        <end position="541"/>
    </location>
</feature>
<evidence type="ECO:0000256" key="2">
    <source>
        <dbReference type="ARBA" id="ARBA00022525"/>
    </source>
</evidence>
<feature type="transmembrane region" description="Helical" evidence="6">
    <location>
        <begin position="1798"/>
        <end position="1815"/>
    </location>
</feature>
<keyword evidence="6" id="KW-0812">Transmembrane</keyword>
<feature type="domain" description="Teneurin-like YD-shell" evidence="9">
    <location>
        <begin position="1487"/>
        <end position="1747"/>
    </location>
</feature>
<evidence type="ECO:0000259" key="7">
    <source>
        <dbReference type="Pfam" id="PF20148"/>
    </source>
</evidence>
<dbReference type="Proteomes" id="UP000010880">
    <property type="component" value="Chromosome"/>
</dbReference>
<keyword evidence="6" id="KW-0472">Membrane</keyword>
<dbReference type="Gene3D" id="2.60.120.260">
    <property type="entry name" value="Galactose-binding domain-like"/>
    <property type="match status" value="1"/>
</dbReference>
<evidence type="ECO:0000259" key="9">
    <source>
        <dbReference type="Pfam" id="PF25023"/>
    </source>
</evidence>
<dbReference type="Pfam" id="PF20148">
    <property type="entry name" value="DUF6531"/>
    <property type="match status" value="1"/>
</dbReference>
<dbReference type="NCBIfam" id="TIGR03696">
    <property type="entry name" value="Rhs_assc_core"/>
    <property type="match status" value="1"/>
</dbReference>
<dbReference type="HOGENOM" id="CLU_001086_0_0_9"/>
<evidence type="ECO:0000256" key="3">
    <source>
        <dbReference type="ARBA" id="ARBA00022729"/>
    </source>
</evidence>
<dbReference type="PATRIC" id="fig|748449.3.peg.1149"/>
<dbReference type="PANTHER" id="PTHR32305">
    <property type="match status" value="1"/>
</dbReference>
<dbReference type="NCBIfam" id="NF033679">
    <property type="entry name" value="DNRLRE_dom"/>
    <property type="match status" value="1"/>
</dbReference>
<dbReference type="NCBIfam" id="TIGR01643">
    <property type="entry name" value="YD_repeat_2x"/>
    <property type="match status" value="12"/>
</dbReference>
<dbReference type="GO" id="GO:0005576">
    <property type="term" value="C:extracellular region"/>
    <property type="evidence" value="ECO:0007669"/>
    <property type="project" value="UniProtKB-SubCell"/>
</dbReference>
<evidence type="ECO:0000259" key="8">
    <source>
        <dbReference type="Pfam" id="PF24517"/>
    </source>
</evidence>
<evidence type="ECO:0000256" key="1">
    <source>
        <dbReference type="ARBA" id="ARBA00004613"/>
    </source>
</evidence>
<evidence type="ECO:0000256" key="4">
    <source>
        <dbReference type="ARBA" id="ARBA00022737"/>
    </source>
</evidence>
<comment type="subcellular location">
    <subcellularLocation>
        <location evidence="1">Secreted</location>
    </subcellularLocation>
</comment>
<name>L0KAL1_HALHC</name>
<keyword evidence="6" id="KW-1133">Transmembrane helix</keyword>
<sequence>MSANSYQSVSKSIAFILVFFMLFNVVGLSVAQARTSIPNQATKKKDITPNIGELPDQPPESRKELKSKRTRYSTRYINPDGSFTEEIYLKPKFYKDSEDNKWKKINNNLEVSAKKKDRLKNTANGFQATFAQSSGQTGIAAIEKNGKRVSFVPIGAKKVTGTVKNNKITYQNIYNNTDIRYQAQGAGIKEDIILNQYTGQNTFTFELKLQGLEAKQEDNGMIYLVNQQGEKLWYFEKPYMVDANGKHSTKVELKLRKEAGKVYIDVVADKGFLEDSATKYPVTIDPTINNWNVMRDSFVASSFPDSSYSSLNDMYTGNDAYYYGKMRSLVKFFLPSLPSDSKISNASFSVYQTYDSMTNHSIDLYRVTSDWTDSVTWNTQPTIAANPESTVTDNSYNQYWQWDITDLMIDWYNSEQANYGFMLKQQDETGVFRRFNTVDSGSNTPKISIDYTVDPIGQEEFWGYTKDGVNPANGNLVLQEKDFAIPGRGIPINLKRTYNSRKSSIAGIFGYGWTTNLEAQLVDAGAGPITLIDGDNTRHIFGQKVGGGYEAAGGIYLTLDKHADGTYTVTKADGTKLNFTTSGKISSIVDPNGNTTTLTYQNGDLTSVQDPSGRTADFNYGTNGLVSSIDLPGSRTISYEYDPAGNLTTVIDAEGNAVNLDYDSNHNLTAITDQRSNTTTINYDGSGRVDDISSPITIDGVTETSTTDYVYDETNSITSVTDGEGRRIDYQYNPNGNIVQTTKNPLDANQKAVTTFAYDNNNNLVEMKDANTNQVEGTSAYVYTYDDNGNITQVQLPEGQTGEFAYDSNNNLTQKTDFKGQESSYDYDQNNNQLESIAPNLQATASRYSSEGNVKYKTKSISAANNLVANSNFENDSNGDSWADNWTTATESGTTANFAWSDTAKLGSKSVSISDPTGWAIVSSEMIPYQTGDEYTVSGYVKTVNTTNSVTIKLEFFDDQDNWLDQEISYGLQGTHDWTRVNTIIDQVPTGTAKVRVSVGLNAGSGTAYFDGIQLEKGTVVSAYNLVENAGFERDSDSNELPDSWTVSSNLAANDGLDSNNSYSGQNSFKLTGEAGTDKYLKQRINISGDSTTNLTLSGWSKQVAADPNGGNYNLQVAINYSDGTVDWSNANAFNKTKAGWQHIAAEINPMKSFDSIDVYYCYYDQPGTAWFDAMRLEKNASFTSYTYDSGKNYVTSVEDPAGNTVDYSYDPYGNKTSQTDGQGNTTAYQYDNRNLLTKVTDAKQNETLYGYDGAGNRTTVTDAKNNQTTYDYNEFNKVSSFTNPLDQVTEFEYDKNGNKTDIIFPNGNQVSYGYNALNRLDSIDYNGSQQWSLAYDRNGNLTSVTDSDTGKTTTYTYDQNNQLLKQEEGSTNSLEYSYDNNGQPTALTITAGSTTATHGQDYNPLGQLVGLTRNSSTIEEFAYDEEGNLTTIIRSNGTYTSLEYNGANQLTAIRNYDANGGLLDKYEYTYDANGNRTSVTTTDGTISYQYDKLNRLVQETLLDGTTISYEYDATGNRTKKIVDDGTVTTTDYSYDAANQLTAVDGQAYSYDQNGNLTANGENSFVYNAKNRLIEVKDSSDQTIASFTYNHKGKRKSKTTASGTVYYHYNKQGKLVYETDENNNIVREYTYDAQGNPATMTHNGETYYYHVNGHGDVMSLTDSSGAVVAEYEYDAWGNIISQSGTMAAENPHRYAGYYYDESTELYYLNARYYNAEIGRFITRDTFQGFEDNPQSLNKYAYCQGNPVMNVDPSGYFGLSVATYFIGKAIFYGTLGYGSYLIGRYGWWNAHRYFSFNDWAWSVASAAVFNLPVPIIQTAGSIFFQDSLIYKAIYGITWGSAMAAATWIARKIYR</sequence>
<evidence type="ECO:0000313" key="10">
    <source>
        <dbReference type="EMBL" id="AGB41138.1"/>
    </source>
</evidence>
<proteinExistence type="predicted"/>
<accession>L0KAL1</accession>
<evidence type="ECO:0000256" key="5">
    <source>
        <dbReference type="SAM" id="MobiDB-lite"/>
    </source>
</evidence>
<dbReference type="EMBL" id="CP003359">
    <property type="protein sequence ID" value="AGB41138.1"/>
    <property type="molecule type" value="Genomic_DNA"/>
</dbReference>
<dbReference type="RefSeq" id="WP_015326861.1">
    <property type="nucleotide sequence ID" value="NC_019978.1"/>
</dbReference>
<dbReference type="InterPro" id="IPR045351">
    <property type="entry name" value="DUF6531"/>
</dbReference>
<dbReference type="OrthoDB" id="9771173at2"/>
<feature type="domain" description="Teneurin-like YD-shell" evidence="9">
    <location>
        <begin position="568"/>
        <end position="667"/>
    </location>
</feature>
<feature type="domain" description="Carbohydrate-binding module family 96" evidence="8">
    <location>
        <begin position="293"/>
        <end position="449"/>
    </location>
</feature>
<dbReference type="Pfam" id="PF24517">
    <property type="entry name" value="CBM96"/>
    <property type="match status" value="1"/>
</dbReference>
<reference evidence="11" key="1">
    <citation type="submission" date="2012-02" db="EMBL/GenBank/DDBJ databases">
        <title>The complete genome of Halobacteroides halobius DSM 5150.</title>
        <authorList>
            <person name="Lucas S."/>
            <person name="Copeland A."/>
            <person name="Lapidus A."/>
            <person name="Glavina del Rio T."/>
            <person name="Dalin E."/>
            <person name="Tice H."/>
            <person name="Bruce D."/>
            <person name="Goodwin L."/>
            <person name="Pitluck S."/>
            <person name="Peters L."/>
            <person name="Mikhailova N."/>
            <person name="Gu W."/>
            <person name="Kyrpides N."/>
            <person name="Mavromatis K."/>
            <person name="Ivanova N."/>
            <person name="Brettin T."/>
            <person name="Detter J.C."/>
            <person name="Han C."/>
            <person name="Larimer F."/>
            <person name="Land M."/>
            <person name="Hauser L."/>
            <person name="Markowitz V."/>
            <person name="Cheng J.-F."/>
            <person name="Hugenholtz P."/>
            <person name="Woyke T."/>
            <person name="Wu D."/>
            <person name="Tindall B."/>
            <person name="Pomrenke H."/>
            <person name="Brambilla E."/>
            <person name="Klenk H.-P."/>
            <person name="Eisen J.A."/>
        </authorList>
    </citation>
    <scope>NUCLEOTIDE SEQUENCE [LARGE SCALE GENOMIC DNA]</scope>
    <source>
        <strain evidence="11">ATCC 35273 / DSM 5150 / MD-1</strain>
    </source>
</reference>
<dbReference type="Pfam" id="PF05593">
    <property type="entry name" value="RHS_repeat"/>
    <property type="match status" value="6"/>
</dbReference>
<keyword evidence="3" id="KW-0732">Signal</keyword>
<dbReference type="eggNOG" id="COG3209">
    <property type="taxonomic scope" value="Bacteria"/>
</dbReference>
<feature type="transmembrane region" description="Helical" evidence="6">
    <location>
        <begin position="1827"/>
        <end position="1848"/>
    </location>
</feature>
<dbReference type="InterPro" id="IPR006530">
    <property type="entry name" value="YD"/>
</dbReference>
<keyword evidence="11" id="KW-1185">Reference proteome</keyword>
<dbReference type="CDD" id="cd12871">
    <property type="entry name" value="Bacuni_01323_like"/>
    <property type="match status" value="1"/>
</dbReference>
<dbReference type="STRING" id="748449.Halha_1190"/>
<keyword evidence="4" id="KW-0677">Repeat</keyword>
<dbReference type="InterPro" id="IPR055372">
    <property type="entry name" value="CBM96"/>
</dbReference>
<dbReference type="InterPro" id="IPR022385">
    <property type="entry name" value="Rhs_assc_core"/>
</dbReference>
<dbReference type="PANTHER" id="PTHR32305:SF17">
    <property type="entry name" value="TRNA NUCLEASE WAPA"/>
    <property type="match status" value="1"/>
</dbReference>
<keyword evidence="2" id="KW-0964">Secreted</keyword>
<dbReference type="Pfam" id="PF25023">
    <property type="entry name" value="TEN_YD-shell"/>
    <property type="match status" value="2"/>
</dbReference>
<dbReference type="InterPro" id="IPR031325">
    <property type="entry name" value="RHS_repeat"/>
</dbReference>
<dbReference type="Gene3D" id="2.180.10.10">
    <property type="entry name" value="RHS repeat-associated core"/>
    <property type="match status" value="3"/>
</dbReference>
<evidence type="ECO:0000313" key="11">
    <source>
        <dbReference type="Proteomes" id="UP000010880"/>
    </source>
</evidence>
<organism evidence="10 11">
    <name type="scientific">Halobacteroides halobius (strain ATCC 35273 / DSM 5150 / MD-1)</name>
    <dbReference type="NCBI Taxonomy" id="748449"/>
    <lineage>
        <taxon>Bacteria</taxon>
        <taxon>Bacillati</taxon>
        <taxon>Bacillota</taxon>
        <taxon>Clostridia</taxon>
        <taxon>Halanaerobiales</taxon>
        <taxon>Halobacteroidaceae</taxon>
        <taxon>Halobacteroides</taxon>
    </lineage>
</organism>
<dbReference type="InterPro" id="IPR050708">
    <property type="entry name" value="T6SS_VgrG/RHS"/>
</dbReference>
<feature type="transmembrane region" description="Helical" evidence="6">
    <location>
        <begin position="1755"/>
        <end position="1777"/>
    </location>
</feature>
<dbReference type="InterPro" id="IPR056823">
    <property type="entry name" value="TEN-like_YD-shell"/>
</dbReference>
<feature type="region of interest" description="Disordered" evidence="5">
    <location>
        <begin position="41"/>
        <end position="70"/>
    </location>
</feature>